<proteinExistence type="inferred from homology"/>
<dbReference type="PANTHER" id="PTHR42877:SF7">
    <property type="entry name" value="FLAVIN-BINDING MONOOXYGENASE-RELATED"/>
    <property type="match status" value="1"/>
</dbReference>
<dbReference type="SUPFAM" id="SSF51905">
    <property type="entry name" value="FAD/NAD(P)-binding domain"/>
    <property type="match status" value="1"/>
</dbReference>
<protein>
    <recommendedName>
        <fullName evidence="4">Monooxygenase</fullName>
    </recommendedName>
</protein>
<dbReference type="InterPro" id="IPR051209">
    <property type="entry name" value="FAD-bind_Monooxygenase_sf"/>
</dbReference>
<evidence type="ECO:0000256" key="1">
    <source>
        <dbReference type="ARBA" id="ARBA00010139"/>
    </source>
</evidence>
<reference evidence="2 3" key="1">
    <citation type="journal article" date="2025" name="Microbiol. Resour. Announc.">
        <title>Draft genome sequences for Neonectria magnoliae and Neonectria punicea, canker pathogens of Liriodendron tulipifera and Acer saccharum in West Virginia.</title>
        <authorList>
            <person name="Petronek H.M."/>
            <person name="Kasson M.T."/>
            <person name="Metheny A.M."/>
            <person name="Stauder C.M."/>
            <person name="Lovett B."/>
            <person name="Lynch S.C."/>
            <person name="Garnas J.R."/>
            <person name="Kasson L.R."/>
            <person name="Stajich J.E."/>
        </authorList>
    </citation>
    <scope>NUCLEOTIDE SEQUENCE [LARGE SCALE GENOMIC DNA]</scope>
    <source>
        <strain evidence="2 3">NRRL 64651</strain>
    </source>
</reference>
<evidence type="ECO:0000313" key="2">
    <source>
        <dbReference type="EMBL" id="KAK7433305.1"/>
    </source>
</evidence>
<sequence length="221" mass="25441">MKWREDPEKYRGYRKLIEEEINQWSKVITRNTAESQEANELKNDARLVDKIVPNNFNVSCRRPTRGNGYLEALIGEKTTIFTETIHFITPNGFKDQAGNEYECDVIIVATGFDTLYCPRFPVIGLDGAVLAERWAELPASYMGVAAPKMPNYFMFTEPFTPVAQSAILPITHMTNYFVQLIHKMCEQHIRRVTPKDGVVSHFMEHCHAYLRRTCWADPCTS</sequence>
<evidence type="ECO:0000313" key="3">
    <source>
        <dbReference type="Proteomes" id="UP001498421"/>
    </source>
</evidence>
<keyword evidence="3" id="KW-1185">Reference proteome</keyword>
<dbReference type="EMBL" id="JAZAVK010000001">
    <property type="protein sequence ID" value="KAK7433305.1"/>
    <property type="molecule type" value="Genomic_DNA"/>
</dbReference>
<gene>
    <name evidence="2" type="ORF">QQZ08_000244</name>
</gene>
<dbReference type="Gene3D" id="3.50.50.60">
    <property type="entry name" value="FAD/NAD(P)-binding domain"/>
    <property type="match status" value="1"/>
</dbReference>
<dbReference type="InterPro" id="IPR036188">
    <property type="entry name" value="FAD/NAD-bd_sf"/>
</dbReference>
<evidence type="ECO:0008006" key="4">
    <source>
        <dbReference type="Google" id="ProtNLM"/>
    </source>
</evidence>
<dbReference type="PANTHER" id="PTHR42877">
    <property type="entry name" value="L-ORNITHINE N(5)-MONOOXYGENASE-RELATED"/>
    <property type="match status" value="1"/>
</dbReference>
<comment type="caution">
    <text evidence="2">The sequence shown here is derived from an EMBL/GenBank/DDBJ whole genome shotgun (WGS) entry which is preliminary data.</text>
</comment>
<dbReference type="Proteomes" id="UP001498421">
    <property type="component" value="Unassembled WGS sequence"/>
</dbReference>
<accession>A0ABR1II26</accession>
<comment type="similarity">
    <text evidence="1">Belongs to the FAD-binding monooxygenase family.</text>
</comment>
<organism evidence="2 3">
    <name type="scientific">Neonectria magnoliae</name>
    <dbReference type="NCBI Taxonomy" id="2732573"/>
    <lineage>
        <taxon>Eukaryota</taxon>
        <taxon>Fungi</taxon>
        <taxon>Dikarya</taxon>
        <taxon>Ascomycota</taxon>
        <taxon>Pezizomycotina</taxon>
        <taxon>Sordariomycetes</taxon>
        <taxon>Hypocreomycetidae</taxon>
        <taxon>Hypocreales</taxon>
        <taxon>Nectriaceae</taxon>
        <taxon>Neonectria</taxon>
    </lineage>
</organism>
<name>A0ABR1II26_9HYPO</name>